<evidence type="ECO:0000259" key="2">
    <source>
        <dbReference type="Pfam" id="PF02374"/>
    </source>
</evidence>
<comment type="caution">
    <text evidence="3">The sequence shown here is derived from an EMBL/GenBank/DDBJ whole genome shotgun (WGS) entry which is preliminary data.</text>
</comment>
<dbReference type="PANTHER" id="PTHR10803">
    <property type="entry name" value="ARSENICAL PUMP-DRIVING ATPASE ARSENITE-TRANSLOCATING ATPASE"/>
    <property type="match status" value="1"/>
</dbReference>
<dbReference type="PANTHER" id="PTHR10803:SF3">
    <property type="entry name" value="ATPASE GET3"/>
    <property type="match status" value="1"/>
</dbReference>
<proteinExistence type="inferred from homology"/>
<dbReference type="AlphaFoldDB" id="A0A2M7IXH6"/>
<gene>
    <name evidence="3" type="ORF">COZ78_03380</name>
</gene>
<dbReference type="GO" id="GO:0005524">
    <property type="term" value="F:ATP binding"/>
    <property type="evidence" value="ECO:0007669"/>
    <property type="project" value="InterPro"/>
</dbReference>
<comment type="similarity">
    <text evidence="1">Belongs to the arsA ATPase family.</text>
</comment>
<name>A0A2M7IXH6_9BACT</name>
<reference evidence="4" key="1">
    <citation type="submission" date="2017-09" db="EMBL/GenBank/DDBJ databases">
        <title>Depth-based differentiation of microbial function through sediment-hosted aquifers and enrichment of novel symbionts in the deep terrestrial subsurface.</title>
        <authorList>
            <person name="Probst A.J."/>
            <person name="Ladd B."/>
            <person name="Jarett J.K."/>
            <person name="Geller-Mcgrath D.E."/>
            <person name="Sieber C.M.K."/>
            <person name="Emerson J.B."/>
            <person name="Anantharaman K."/>
            <person name="Thomas B.C."/>
            <person name="Malmstrom R."/>
            <person name="Stieglmeier M."/>
            <person name="Klingl A."/>
            <person name="Woyke T."/>
            <person name="Ryan C.M."/>
            <person name="Banfield J.F."/>
        </authorList>
    </citation>
    <scope>NUCLEOTIDE SEQUENCE [LARGE SCALE GENOMIC DNA]</scope>
</reference>
<evidence type="ECO:0000256" key="1">
    <source>
        <dbReference type="ARBA" id="ARBA00011040"/>
    </source>
</evidence>
<dbReference type="Proteomes" id="UP000230505">
    <property type="component" value="Unassembled WGS sequence"/>
</dbReference>
<accession>A0A2M7IXH6</accession>
<dbReference type="EMBL" id="PFHV01000091">
    <property type="protein sequence ID" value="PIX02875.1"/>
    <property type="molecule type" value="Genomic_DNA"/>
</dbReference>
<dbReference type="SUPFAM" id="SSF52540">
    <property type="entry name" value="P-loop containing nucleoside triphosphate hydrolases"/>
    <property type="match status" value="1"/>
</dbReference>
<evidence type="ECO:0000313" key="3">
    <source>
        <dbReference type="EMBL" id="PIX02875.1"/>
    </source>
</evidence>
<dbReference type="InterPro" id="IPR016300">
    <property type="entry name" value="ATPase_ArsA/GET3"/>
</dbReference>
<dbReference type="GO" id="GO:0016887">
    <property type="term" value="F:ATP hydrolysis activity"/>
    <property type="evidence" value="ECO:0007669"/>
    <property type="project" value="InterPro"/>
</dbReference>
<organism evidence="3 4">
    <name type="scientific">bacterium (Candidatus Gribaldobacteria) CG_4_8_14_3_um_filter_42_11</name>
    <dbReference type="NCBI Taxonomy" id="2014267"/>
    <lineage>
        <taxon>Bacteria</taxon>
        <taxon>Candidatus Gribaldobacteria</taxon>
    </lineage>
</organism>
<dbReference type="Gene3D" id="3.40.50.300">
    <property type="entry name" value="P-loop containing nucleotide triphosphate hydrolases"/>
    <property type="match status" value="1"/>
</dbReference>
<dbReference type="NCBIfam" id="TIGR00345">
    <property type="entry name" value="GET3_arsA_TRC40"/>
    <property type="match status" value="1"/>
</dbReference>
<protein>
    <submittedName>
        <fullName evidence="3">ATPase</fullName>
    </submittedName>
</protein>
<dbReference type="Pfam" id="PF02374">
    <property type="entry name" value="ArsA_ATPase"/>
    <property type="match status" value="1"/>
</dbReference>
<dbReference type="CDD" id="cd02035">
    <property type="entry name" value="ArsA"/>
    <property type="match status" value="1"/>
</dbReference>
<dbReference type="InterPro" id="IPR025723">
    <property type="entry name" value="ArsA/GET3_ATPase-like"/>
</dbReference>
<sequence>MALTKLLNKPLQFIMFGGKGGVGKTTMASATALELAKTRKTLIFTTDPAPSLADSFGQEIGNEPTAIKGVKNLFAMEIDAKVVLEEFKEEYGEDILNILQEGTYLADEETEEIFGLDIPGLDEVMGFKKITDFMESKECDLYIVDTAPTGHTLRLLTLPELLDDWIKFLASLRWKYHAMARQFAGEERVTKADQSLLEMKRAVKKVRELLQDEKRTEFIAVTIAESMGVRETEDLINTLEEFHIQTRHIIINNIFPKEESDFAKIKRKNQEKYINEIKKKFSNHAITEVLLQPNEIQGAKSLQNLGNQLFQ</sequence>
<feature type="domain" description="ArsA/GET3 Anion-transporting ATPase-like" evidence="2">
    <location>
        <begin position="12"/>
        <end position="310"/>
    </location>
</feature>
<evidence type="ECO:0000313" key="4">
    <source>
        <dbReference type="Proteomes" id="UP000230505"/>
    </source>
</evidence>
<dbReference type="InterPro" id="IPR027417">
    <property type="entry name" value="P-loop_NTPase"/>
</dbReference>